<dbReference type="Proteomes" id="UP001610334">
    <property type="component" value="Unassembled WGS sequence"/>
</dbReference>
<protein>
    <submittedName>
        <fullName evidence="2">Uncharacterized protein</fullName>
    </submittedName>
</protein>
<feature type="transmembrane region" description="Helical" evidence="1">
    <location>
        <begin position="338"/>
        <end position="363"/>
    </location>
</feature>
<evidence type="ECO:0000313" key="3">
    <source>
        <dbReference type="Proteomes" id="UP001610334"/>
    </source>
</evidence>
<comment type="caution">
    <text evidence="2">The sequence shown here is derived from an EMBL/GenBank/DDBJ whole genome shotgun (WGS) entry which is preliminary data.</text>
</comment>
<sequence length="403" mass="45231">MSTVGGILSEYMNGIRKEYPPVFDAVRAKVPRRFQQHNQTEIAEYLIKPIPQFESKQPTGGFQITVVPCNFQLLPQLGIPTLDAINAVLGLPGHSHHYASVSSGAIGMFVLEDKSWLFARPRAPDFSSISIILRYDSTTNITRGLFYTDMGFPHFKNIISELEACPHPVILPTLASELILDTNASTGYGFQNKKGAGNFQDYRTLVKELSKARSGVHLSLATLTSTRWMVEYILNKIEWVDARLAPGTREGLLEASRVLTEEVEFARNHLFNLITQNDSLLSTSIAQDSREIAAATKRDSSSMKILAFLTTFSFPATFISMPFFNWETDKPGNVTGPHFWVFWAVTVPLTVVIMIGVVMWAMWHQRHIKATEMKERQNFSQVVADEADRLKRAATMRTAEVTP</sequence>
<organism evidence="2 3">
    <name type="scientific">Aspergillus granulosus</name>
    <dbReference type="NCBI Taxonomy" id="176169"/>
    <lineage>
        <taxon>Eukaryota</taxon>
        <taxon>Fungi</taxon>
        <taxon>Dikarya</taxon>
        <taxon>Ascomycota</taxon>
        <taxon>Pezizomycotina</taxon>
        <taxon>Eurotiomycetes</taxon>
        <taxon>Eurotiomycetidae</taxon>
        <taxon>Eurotiales</taxon>
        <taxon>Aspergillaceae</taxon>
        <taxon>Aspergillus</taxon>
        <taxon>Aspergillus subgen. Nidulantes</taxon>
    </lineage>
</organism>
<dbReference type="Gene3D" id="1.20.58.340">
    <property type="entry name" value="Magnesium transport protein CorA, transmembrane region"/>
    <property type="match status" value="1"/>
</dbReference>
<evidence type="ECO:0000313" key="2">
    <source>
        <dbReference type="EMBL" id="KAL2810541.1"/>
    </source>
</evidence>
<keyword evidence="3" id="KW-1185">Reference proteome</keyword>
<name>A0ABR4H506_9EURO</name>
<proteinExistence type="predicted"/>
<keyword evidence="1" id="KW-0472">Membrane</keyword>
<keyword evidence="1" id="KW-0812">Transmembrane</keyword>
<dbReference type="EMBL" id="JBFXLT010000070">
    <property type="protein sequence ID" value="KAL2810541.1"/>
    <property type="molecule type" value="Genomic_DNA"/>
</dbReference>
<feature type="transmembrane region" description="Helical" evidence="1">
    <location>
        <begin position="305"/>
        <end position="326"/>
    </location>
</feature>
<reference evidence="2 3" key="1">
    <citation type="submission" date="2024-07" db="EMBL/GenBank/DDBJ databases">
        <title>Section-level genome sequencing and comparative genomics of Aspergillus sections Usti and Cavernicolus.</title>
        <authorList>
            <consortium name="Lawrence Berkeley National Laboratory"/>
            <person name="Nybo J.L."/>
            <person name="Vesth T.C."/>
            <person name="Theobald S."/>
            <person name="Frisvad J.C."/>
            <person name="Larsen T.O."/>
            <person name="Kjaerboelling I."/>
            <person name="Rothschild-Mancinelli K."/>
            <person name="Lyhne E.K."/>
            <person name="Kogle M.E."/>
            <person name="Barry K."/>
            <person name="Clum A."/>
            <person name="Na H."/>
            <person name="Ledsgaard L."/>
            <person name="Lin J."/>
            <person name="Lipzen A."/>
            <person name="Kuo A."/>
            <person name="Riley R."/>
            <person name="Mondo S."/>
            <person name="Labutti K."/>
            <person name="Haridas S."/>
            <person name="Pangalinan J."/>
            <person name="Salamov A.A."/>
            <person name="Simmons B.A."/>
            <person name="Magnuson J.K."/>
            <person name="Chen J."/>
            <person name="Drula E."/>
            <person name="Henrissat B."/>
            <person name="Wiebenga A."/>
            <person name="Lubbers R.J."/>
            <person name="Gomes A.C."/>
            <person name="Makela M.R."/>
            <person name="Stajich J."/>
            <person name="Grigoriev I.V."/>
            <person name="Mortensen U.H."/>
            <person name="De Vries R.P."/>
            <person name="Baker S.E."/>
            <person name="Andersen M.R."/>
        </authorList>
    </citation>
    <scope>NUCLEOTIDE SEQUENCE [LARGE SCALE GENOMIC DNA]</scope>
    <source>
        <strain evidence="2 3">CBS 588.65</strain>
    </source>
</reference>
<accession>A0ABR4H506</accession>
<keyword evidence="1" id="KW-1133">Transmembrane helix</keyword>
<gene>
    <name evidence="2" type="ORF">BJX63DRAFT_423005</name>
</gene>
<evidence type="ECO:0000256" key="1">
    <source>
        <dbReference type="SAM" id="Phobius"/>
    </source>
</evidence>